<protein>
    <submittedName>
        <fullName evidence="5">CubicO group peptidase (Beta-lactamase class C family)</fullName>
    </submittedName>
</protein>
<dbReference type="InterPro" id="IPR001466">
    <property type="entry name" value="Beta-lactam-related"/>
</dbReference>
<feature type="repeat" description="TPR" evidence="3">
    <location>
        <begin position="428"/>
        <end position="461"/>
    </location>
</feature>
<evidence type="ECO:0000313" key="5">
    <source>
        <dbReference type="EMBL" id="MDR6241195.1"/>
    </source>
</evidence>
<dbReference type="GO" id="GO:0016020">
    <property type="term" value="C:membrane"/>
    <property type="evidence" value="ECO:0007669"/>
    <property type="project" value="UniProtKB-SubCell"/>
</dbReference>
<name>A0AAE4BUL2_9BACT</name>
<comment type="subcellular location">
    <subcellularLocation>
        <location evidence="1">Membrane</location>
    </subcellularLocation>
</comment>
<dbReference type="EMBL" id="JAVDQD010000006">
    <property type="protein sequence ID" value="MDR6241195.1"/>
    <property type="molecule type" value="Genomic_DNA"/>
</dbReference>
<dbReference type="Gene3D" id="3.40.710.10">
    <property type="entry name" value="DD-peptidase/beta-lactamase superfamily"/>
    <property type="match status" value="1"/>
</dbReference>
<dbReference type="SUPFAM" id="SSF56601">
    <property type="entry name" value="beta-lactamase/transpeptidase-like"/>
    <property type="match status" value="1"/>
</dbReference>
<evidence type="ECO:0000256" key="3">
    <source>
        <dbReference type="PROSITE-ProRule" id="PRU00339"/>
    </source>
</evidence>
<dbReference type="Proteomes" id="UP001185092">
    <property type="component" value="Unassembled WGS sequence"/>
</dbReference>
<comment type="caution">
    <text evidence="5">The sequence shown here is derived from an EMBL/GenBank/DDBJ whole genome shotgun (WGS) entry which is preliminary data.</text>
</comment>
<gene>
    <name evidence="5" type="ORF">HNQ88_004271</name>
</gene>
<organism evidence="5 6">
    <name type="scientific">Aureibacter tunicatorum</name>
    <dbReference type="NCBI Taxonomy" id="866807"/>
    <lineage>
        <taxon>Bacteria</taxon>
        <taxon>Pseudomonadati</taxon>
        <taxon>Bacteroidota</taxon>
        <taxon>Cytophagia</taxon>
        <taxon>Cytophagales</taxon>
        <taxon>Persicobacteraceae</taxon>
        <taxon>Aureibacter</taxon>
    </lineage>
</organism>
<dbReference type="PROSITE" id="PS50005">
    <property type="entry name" value="TPR"/>
    <property type="match status" value="1"/>
</dbReference>
<dbReference type="Gene3D" id="1.25.40.10">
    <property type="entry name" value="Tetratricopeptide repeat domain"/>
    <property type="match status" value="1"/>
</dbReference>
<dbReference type="RefSeq" id="WP_309941776.1">
    <property type="nucleotide sequence ID" value="NZ_AP025305.1"/>
</dbReference>
<keyword evidence="6" id="KW-1185">Reference proteome</keyword>
<evidence type="ECO:0000313" key="6">
    <source>
        <dbReference type="Proteomes" id="UP001185092"/>
    </source>
</evidence>
<accession>A0AAE4BUL2</accession>
<evidence type="ECO:0000259" key="4">
    <source>
        <dbReference type="Pfam" id="PF00144"/>
    </source>
</evidence>
<dbReference type="SMART" id="SM00028">
    <property type="entry name" value="TPR"/>
    <property type="match status" value="2"/>
</dbReference>
<feature type="domain" description="Beta-lactamase-related" evidence="4">
    <location>
        <begin position="57"/>
        <end position="339"/>
    </location>
</feature>
<dbReference type="PANTHER" id="PTHR46825">
    <property type="entry name" value="D-ALANYL-D-ALANINE-CARBOXYPEPTIDASE/ENDOPEPTIDASE AMPH"/>
    <property type="match status" value="1"/>
</dbReference>
<dbReference type="SUPFAM" id="SSF48452">
    <property type="entry name" value="TPR-like"/>
    <property type="match status" value="1"/>
</dbReference>
<dbReference type="InterPro" id="IPR050491">
    <property type="entry name" value="AmpC-like"/>
</dbReference>
<dbReference type="Pfam" id="PF00144">
    <property type="entry name" value="Beta-lactamase"/>
    <property type="match status" value="1"/>
</dbReference>
<keyword evidence="3" id="KW-0802">TPR repeat</keyword>
<dbReference type="PANTHER" id="PTHR46825:SF11">
    <property type="entry name" value="PENICILLIN-BINDING PROTEIN 4"/>
    <property type="match status" value="1"/>
</dbReference>
<evidence type="ECO:0000256" key="2">
    <source>
        <dbReference type="ARBA" id="ARBA00023136"/>
    </source>
</evidence>
<dbReference type="InterPro" id="IPR019734">
    <property type="entry name" value="TPR_rpt"/>
</dbReference>
<keyword evidence="2" id="KW-0472">Membrane</keyword>
<dbReference type="InterPro" id="IPR012338">
    <property type="entry name" value="Beta-lactam/transpept-like"/>
</dbReference>
<proteinExistence type="predicted"/>
<dbReference type="InterPro" id="IPR011990">
    <property type="entry name" value="TPR-like_helical_dom_sf"/>
</dbReference>
<sequence>MKSLIFILKTCILLSFIGCNTKTSQNKTQVNRKSEKTYTKKIDEFITEYYNNEQFNGNVLVVKKDSVLFQKSFGFTDGTQQTNLNDKSIFDIGSIAKQFNAVSIMILVERGAISLDDPISKFDLGLPDWAKKVKIKHLLNYSSGLPQINYSKVNNDEDVLMDLQNISSLLFEPGMSFNYNNNSVFLQMRIIEKVTKQSFKDFVSENIIFPLKLSNSVFDPKYDYPNRTRCFNSDKENYSEHYSTSGWLWLDINDMYKWVEALNSNKLISQKSFDELLRNSFFKNTASYPNFSKSSSLGEYFEKSRIHRHNGIAYQFESILLNDLKNDLIVIVLSNYRNKVWDLGHSIHNILLDKPYKSIYEAIRIQSIQDVDLGIKAYRELKEKHQDLYQLDKPSELNRLGYELLRMDKKEEAIKIFLLATSEFPNDANLFDSLGEGYFENGQYDLSLLNYKKSLQMNPENKNGEEMIDKLNAILNQ</sequence>
<reference evidence="5" key="1">
    <citation type="submission" date="2023-07" db="EMBL/GenBank/DDBJ databases">
        <title>Genomic Encyclopedia of Type Strains, Phase IV (KMG-IV): sequencing the most valuable type-strain genomes for metagenomic binning, comparative biology and taxonomic classification.</title>
        <authorList>
            <person name="Goeker M."/>
        </authorList>
    </citation>
    <scope>NUCLEOTIDE SEQUENCE</scope>
    <source>
        <strain evidence="5">DSM 26174</strain>
    </source>
</reference>
<dbReference type="AlphaFoldDB" id="A0AAE4BUL2"/>
<evidence type="ECO:0000256" key="1">
    <source>
        <dbReference type="ARBA" id="ARBA00004370"/>
    </source>
</evidence>